<evidence type="ECO:0000256" key="2">
    <source>
        <dbReference type="ARBA" id="ARBA00022737"/>
    </source>
</evidence>
<organism evidence="6 7">
    <name type="scientific">Saponaria officinalis</name>
    <name type="common">Common soapwort</name>
    <name type="synonym">Lychnis saponaria</name>
    <dbReference type="NCBI Taxonomy" id="3572"/>
    <lineage>
        <taxon>Eukaryota</taxon>
        <taxon>Viridiplantae</taxon>
        <taxon>Streptophyta</taxon>
        <taxon>Embryophyta</taxon>
        <taxon>Tracheophyta</taxon>
        <taxon>Spermatophyta</taxon>
        <taxon>Magnoliopsida</taxon>
        <taxon>eudicotyledons</taxon>
        <taxon>Gunneridae</taxon>
        <taxon>Pentapetalae</taxon>
        <taxon>Caryophyllales</taxon>
        <taxon>Caryophyllaceae</taxon>
        <taxon>Caryophylleae</taxon>
        <taxon>Saponaria</taxon>
    </lineage>
</organism>
<dbReference type="EMBL" id="JBDFQZ010000004">
    <property type="protein sequence ID" value="KAK9735134.1"/>
    <property type="molecule type" value="Genomic_DNA"/>
</dbReference>
<dbReference type="InterPro" id="IPR004176">
    <property type="entry name" value="Clp_R_N"/>
</dbReference>
<dbReference type="SUPFAM" id="SSF81923">
    <property type="entry name" value="Double Clp-N motif"/>
    <property type="match status" value="1"/>
</dbReference>
<evidence type="ECO:0000256" key="3">
    <source>
        <dbReference type="PROSITE-ProRule" id="PRU01251"/>
    </source>
</evidence>
<feature type="compositionally biased region" description="Acidic residues" evidence="4">
    <location>
        <begin position="834"/>
        <end position="848"/>
    </location>
</feature>
<dbReference type="PANTHER" id="PTHR43572">
    <property type="entry name" value="CHAPERONE PROTEIN CLPD, CHLOROPLASTIC"/>
    <property type="match status" value="1"/>
</dbReference>
<dbReference type="PROSITE" id="PS51903">
    <property type="entry name" value="CLP_R"/>
    <property type="match status" value="1"/>
</dbReference>
<comment type="similarity">
    <text evidence="1">Belongs to the ClpA/ClpB family.</text>
</comment>
<dbReference type="InterPro" id="IPR058680">
    <property type="entry name" value="NBD_SMAX1-like"/>
</dbReference>
<feature type="compositionally biased region" description="Low complexity" evidence="4">
    <location>
        <begin position="481"/>
        <end position="493"/>
    </location>
</feature>
<evidence type="ECO:0000259" key="5">
    <source>
        <dbReference type="PROSITE" id="PS51903"/>
    </source>
</evidence>
<dbReference type="Proteomes" id="UP001443914">
    <property type="component" value="Unassembled WGS sequence"/>
</dbReference>
<keyword evidence="2 3" id="KW-0677">Repeat</keyword>
<dbReference type="InterPro" id="IPR027417">
    <property type="entry name" value="P-loop_NTPase"/>
</dbReference>
<evidence type="ECO:0000313" key="7">
    <source>
        <dbReference type="Proteomes" id="UP001443914"/>
    </source>
</evidence>
<keyword evidence="7" id="KW-1185">Reference proteome</keyword>
<dbReference type="SUPFAM" id="SSF52540">
    <property type="entry name" value="P-loop containing nucleoside triphosphate hydrolases"/>
    <property type="match status" value="1"/>
</dbReference>
<evidence type="ECO:0000256" key="1">
    <source>
        <dbReference type="ARBA" id="ARBA00008675"/>
    </source>
</evidence>
<comment type="caution">
    <text evidence="6">The sequence shown here is derived from an EMBL/GenBank/DDBJ whole genome shotgun (WGS) entry which is preliminary data.</text>
</comment>
<dbReference type="Gene3D" id="1.10.1780.10">
    <property type="entry name" value="Clp, N-terminal domain"/>
    <property type="match status" value="1"/>
</dbReference>
<feature type="domain" description="Clp R" evidence="5">
    <location>
        <begin position="8"/>
        <end position="169"/>
    </location>
</feature>
<sequence>MRTGGCNIQQSLTQEATTIVKQAINLARRRGHAQVTPIHVASVMLASPTGLLRVACLKSHSHPLQCKALELCFNVALNRLPTTSPAPILGPHSHYPSLANALMAAFKRAQAHQRRGSIESQQQPILALKIETQQLVTSILDDPSVSRVMREAGFSSTHVKSNVDHAVSSLEGCSQTTTTTTTATTAMFDSNDLIINNINNSNSISNSIKSEIASSIIFHSTPNNNYQTQTQTPFTNNPPINHTRHEDVSSVIDSWIKRKDKSSVVLIGECLTTCENVVKGLKQRVERGDVPIELRYVQFLNCPLLSMKNMSREEIDLKLGEVRCFLKGCLGRGVVLYLGDLRWVSEYWAYYGEQRRHYYCAMEHLVMGLRRLVFGNVEFGRLWLMGVASFSTYLKCKLGNPSLETLLDLHPLTIPHGTLDLSLKLDSSLEEQSKSFVLGEGINWSLHENKDEMQLTCCPDCSANYRREAKSLAGSIRKNESTTTTTTTSTSSSLPSWLQKYKEESRESSPNDNNDQEENVQIKELCKKWNSICNSSHKGITNFLDKTINFSSSSPSSSTSISSYETKLNWPLMFEPKWSSKEHQFLTSNNTTAITKDFFDRNERKPELLSNPNSIPNSTSSSEATEILIENPNLSFKENTPENLDVICSALENKVPWQKDIIPEIAMTVLRIRSGIMSRRSRVQKGETWLFFLGMDDEGKLKIGKELAKIIFGSYKSFKSIGISSFSSTRADSTEEFKNKRTRDESSQGYLERFAESVKENPHRVFFVEDVEQVDHRSQKGIKRAIETGQITMSNGETVSLEDAIVIFSCDSFSSGSRACSPPVKQKIVHEKDEEGENDGDDTGDLDEGTSSGPLDLNIAVDFEHGIEQSVGDFRILESVDKQVFFRVHVL</sequence>
<reference evidence="6" key="1">
    <citation type="submission" date="2024-03" db="EMBL/GenBank/DDBJ databases">
        <title>WGS assembly of Saponaria officinalis var. Norfolk2.</title>
        <authorList>
            <person name="Jenkins J."/>
            <person name="Shu S."/>
            <person name="Grimwood J."/>
            <person name="Barry K."/>
            <person name="Goodstein D."/>
            <person name="Schmutz J."/>
            <person name="Leebens-Mack J."/>
            <person name="Osbourn A."/>
        </authorList>
    </citation>
    <scope>NUCLEOTIDE SEQUENCE [LARGE SCALE GENOMIC DNA]</scope>
    <source>
        <strain evidence="6">JIC</strain>
    </source>
</reference>
<feature type="region of interest" description="Disordered" evidence="4">
    <location>
        <begin position="824"/>
        <end position="851"/>
    </location>
</feature>
<dbReference type="Pfam" id="PF23569">
    <property type="entry name" value="NBD_SMAX1"/>
    <property type="match status" value="1"/>
</dbReference>
<proteinExistence type="inferred from homology"/>
<dbReference type="Gene3D" id="3.40.50.300">
    <property type="entry name" value="P-loop containing nucleotide triphosphate hydrolases"/>
    <property type="match status" value="1"/>
</dbReference>
<dbReference type="AlphaFoldDB" id="A0AAW1LMR4"/>
<dbReference type="InterPro" id="IPR036628">
    <property type="entry name" value="Clp_N_dom_sf"/>
</dbReference>
<feature type="region of interest" description="Disordered" evidence="4">
    <location>
        <begin position="472"/>
        <end position="518"/>
    </location>
</feature>
<name>A0AAW1LMR4_SAPOF</name>
<accession>A0AAW1LMR4</accession>
<protein>
    <recommendedName>
        <fullName evidence="5">Clp R domain-containing protein</fullName>
    </recommendedName>
</protein>
<gene>
    <name evidence="6" type="ORF">RND81_04G185700</name>
</gene>
<evidence type="ECO:0000256" key="4">
    <source>
        <dbReference type="SAM" id="MobiDB-lite"/>
    </source>
</evidence>
<dbReference type="Pfam" id="PF02861">
    <property type="entry name" value="Clp_N"/>
    <property type="match status" value="1"/>
</dbReference>
<dbReference type="InterPro" id="IPR051650">
    <property type="entry name" value="SL_signaling_regulator"/>
</dbReference>
<feature type="compositionally biased region" description="Basic and acidic residues" evidence="4">
    <location>
        <begin position="500"/>
        <end position="509"/>
    </location>
</feature>
<evidence type="ECO:0000313" key="6">
    <source>
        <dbReference type="EMBL" id="KAK9735134.1"/>
    </source>
</evidence>
<dbReference type="PANTHER" id="PTHR43572:SF31">
    <property type="entry name" value="PROTEIN SMAX1-LIKE 3"/>
    <property type="match status" value="1"/>
</dbReference>